<sequence>MVPVRPKIAPPYPAAIEILEWRAFLSNSLAVVLESVSILVQERLAVAVVHHFACCGTRNERRKSVALIPQGPIEDFLLNKEVRQYFLSELWKLGTNKGLNSLEQIRNIHLVADEFTIEAGLLTPTLKMIRMKLSDKFKDVLDKMYQEELKPYSTSG</sequence>
<protein>
    <submittedName>
        <fullName evidence="4">AMP-binding_C domain-containing protein</fullName>
    </submittedName>
</protein>
<evidence type="ECO:0000256" key="1">
    <source>
        <dbReference type="ARBA" id="ARBA00022598"/>
    </source>
</evidence>
<dbReference type="GO" id="GO:0016020">
    <property type="term" value="C:membrane"/>
    <property type="evidence" value="ECO:0007669"/>
    <property type="project" value="TreeGrafter"/>
</dbReference>
<dbReference type="PANTHER" id="PTHR43272:SF89">
    <property type="entry name" value="LONG-CHAIN-FATTY-ACID--COA LIGASE"/>
    <property type="match status" value="1"/>
</dbReference>
<gene>
    <name evidence="2" type="ORF">GPUH_LOCUS10935</name>
</gene>
<keyword evidence="3" id="KW-1185">Reference proteome</keyword>
<accession>A0A183DQE4</accession>
<reference evidence="4" key="1">
    <citation type="submission" date="2016-06" db="UniProtKB">
        <authorList>
            <consortium name="WormBaseParasite"/>
        </authorList>
    </citation>
    <scope>IDENTIFICATION</scope>
</reference>
<dbReference type="GO" id="GO:0004467">
    <property type="term" value="F:long-chain fatty acid-CoA ligase activity"/>
    <property type="evidence" value="ECO:0007669"/>
    <property type="project" value="TreeGrafter"/>
</dbReference>
<organism evidence="4">
    <name type="scientific">Gongylonema pulchrum</name>
    <dbReference type="NCBI Taxonomy" id="637853"/>
    <lineage>
        <taxon>Eukaryota</taxon>
        <taxon>Metazoa</taxon>
        <taxon>Ecdysozoa</taxon>
        <taxon>Nematoda</taxon>
        <taxon>Chromadorea</taxon>
        <taxon>Rhabditida</taxon>
        <taxon>Spirurina</taxon>
        <taxon>Spiruromorpha</taxon>
        <taxon>Spiruroidea</taxon>
        <taxon>Gongylonematidae</taxon>
        <taxon>Gongylonema</taxon>
    </lineage>
</organism>
<dbReference type="WBParaSite" id="GPUH_0001094801-mRNA-1">
    <property type="protein sequence ID" value="GPUH_0001094801-mRNA-1"/>
    <property type="gene ID" value="GPUH_0001094801"/>
</dbReference>
<dbReference type="PANTHER" id="PTHR43272">
    <property type="entry name" value="LONG-CHAIN-FATTY-ACID--COA LIGASE"/>
    <property type="match status" value="1"/>
</dbReference>
<evidence type="ECO:0000313" key="4">
    <source>
        <dbReference type="WBParaSite" id="GPUH_0001094801-mRNA-1"/>
    </source>
</evidence>
<evidence type="ECO:0000313" key="2">
    <source>
        <dbReference type="EMBL" id="VDN18109.1"/>
    </source>
</evidence>
<reference evidence="2 3" key="2">
    <citation type="submission" date="2018-11" db="EMBL/GenBank/DDBJ databases">
        <authorList>
            <consortium name="Pathogen Informatics"/>
        </authorList>
    </citation>
    <scope>NUCLEOTIDE SEQUENCE [LARGE SCALE GENOMIC DNA]</scope>
</reference>
<name>A0A183DQE4_9BILA</name>
<dbReference type="AlphaFoldDB" id="A0A183DQE4"/>
<evidence type="ECO:0000313" key="3">
    <source>
        <dbReference type="Proteomes" id="UP000271098"/>
    </source>
</evidence>
<dbReference type="Proteomes" id="UP000271098">
    <property type="component" value="Unassembled WGS sequence"/>
</dbReference>
<proteinExistence type="predicted"/>
<keyword evidence="1" id="KW-0436">Ligase</keyword>
<dbReference type="EMBL" id="UYRT01078244">
    <property type="protein sequence ID" value="VDN18109.1"/>
    <property type="molecule type" value="Genomic_DNA"/>
</dbReference>
<dbReference type="GO" id="GO:0005783">
    <property type="term" value="C:endoplasmic reticulum"/>
    <property type="evidence" value="ECO:0007669"/>
    <property type="project" value="TreeGrafter"/>
</dbReference>
<dbReference type="OrthoDB" id="1700726at2759"/>